<comment type="caution">
    <text evidence="2">The sequence shown here is derived from an EMBL/GenBank/DDBJ whole genome shotgun (WGS) entry which is preliminary data.</text>
</comment>
<keyword evidence="1" id="KW-0472">Membrane</keyword>
<proteinExistence type="predicted"/>
<keyword evidence="1" id="KW-0812">Transmembrane</keyword>
<evidence type="ECO:0000313" key="2">
    <source>
        <dbReference type="EMBL" id="MDH5835139.1"/>
    </source>
</evidence>
<name>A0ABT6JX38_9GAMM</name>
<dbReference type="RefSeq" id="WP_280579778.1">
    <property type="nucleotide sequence ID" value="NZ_JARXRO010000020.1"/>
</dbReference>
<keyword evidence="3" id="KW-1185">Reference proteome</keyword>
<accession>A0ABT6JX38</accession>
<dbReference type="Proteomes" id="UP001156873">
    <property type="component" value="Unassembled WGS sequence"/>
</dbReference>
<dbReference type="EMBL" id="JARXRO010000020">
    <property type="protein sequence ID" value="MDH5835139.1"/>
    <property type="molecule type" value="Genomic_DNA"/>
</dbReference>
<keyword evidence="1" id="KW-1133">Transmembrane helix</keyword>
<evidence type="ECO:0000313" key="3">
    <source>
        <dbReference type="Proteomes" id="UP001156873"/>
    </source>
</evidence>
<protein>
    <recommendedName>
        <fullName evidence="4">DUF2868 domain-containing protein</fullName>
    </recommendedName>
</protein>
<gene>
    <name evidence="2" type="ORF">QFW81_14575</name>
</gene>
<reference evidence="2 3" key="1">
    <citation type="submission" date="2023-04" db="EMBL/GenBank/DDBJ databases">
        <title>Luteimonas sp. M1R5S59.</title>
        <authorList>
            <person name="Sun J.-Q."/>
        </authorList>
    </citation>
    <scope>NUCLEOTIDE SEQUENCE [LARGE SCALE GENOMIC DNA]</scope>
    <source>
        <strain evidence="2 3">M1R5S59</strain>
    </source>
</reference>
<organism evidence="2 3">
    <name type="scientific">Luteimonas kalidii</name>
    <dbReference type="NCBI Taxonomy" id="3042025"/>
    <lineage>
        <taxon>Bacteria</taxon>
        <taxon>Pseudomonadati</taxon>
        <taxon>Pseudomonadota</taxon>
        <taxon>Gammaproteobacteria</taxon>
        <taxon>Lysobacterales</taxon>
        <taxon>Lysobacteraceae</taxon>
        <taxon>Luteimonas</taxon>
    </lineage>
</organism>
<evidence type="ECO:0008006" key="4">
    <source>
        <dbReference type="Google" id="ProtNLM"/>
    </source>
</evidence>
<sequence length="145" mass="15131">MTSSRPDPRAPSERDWLAQERALAGAGDRRDALLARALRTAPASVPPHGFAAAVARVAASGPVPHAVPDAGLEGRLLQTLLVLMGLVGAGALALYGPQWWALAREAFGAGGAQWSLVAGICLLLSWLPTAARWLVQERRSPEAAA</sequence>
<evidence type="ECO:0000256" key="1">
    <source>
        <dbReference type="SAM" id="Phobius"/>
    </source>
</evidence>
<feature type="transmembrane region" description="Helical" evidence="1">
    <location>
        <begin position="112"/>
        <end position="135"/>
    </location>
</feature>
<feature type="transmembrane region" description="Helical" evidence="1">
    <location>
        <begin position="80"/>
        <end position="100"/>
    </location>
</feature>